<protein>
    <submittedName>
        <fullName evidence="1">Uncharacterized protein</fullName>
    </submittedName>
</protein>
<dbReference type="EMBL" id="ML208260">
    <property type="protein sequence ID" value="TFK76424.1"/>
    <property type="molecule type" value="Genomic_DNA"/>
</dbReference>
<name>A0ACD3BFI2_9AGAR</name>
<organism evidence="1 2">
    <name type="scientific">Pluteus cervinus</name>
    <dbReference type="NCBI Taxonomy" id="181527"/>
    <lineage>
        <taxon>Eukaryota</taxon>
        <taxon>Fungi</taxon>
        <taxon>Dikarya</taxon>
        <taxon>Basidiomycota</taxon>
        <taxon>Agaricomycotina</taxon>
        <taxon>Agaricomycetes</taxon>
        <taxon>Agaricomycetidae</taxon>
        <taxon>Agaricales</taxon>
        <taxon>Pluteineae</taxon>
        <taxon>Pluteaceae</taxon>
        <taxon>Pluteus</taxon>
    </lineage>
</organism>
<evidence type="ECO:0000313" key="1">
    <source>
        <dbReference type="EMBL" id="TFK76424.1"/>
    </source>
</evidence>
<sequence length="1670" mass="176770">MNGAEAASSLFGPDEPTSDPFASLGGESNSQPAASDLFHSNGTASTFDFGPLGDQYSEQSSSTQSQVPQNYVQPAAHGLSSDPHMGSNASTVNQSAHWGGEHSQWDGQKYAQEHHTNATQPQPFSTQQQYEHSSHQKYDLYAPPLTAIPTSANASYPTPSYSQYTTSTTYTPQAPTTASTYSPYESHSLSSTRSTSTSQYPAQTPFGYQNGPPPPLAPALPTPPAPVPAAPLNRPKANAYDPPFPTTKSRRTAARPPAVTQSAFSAYGGYQPTTTPPPPSNAYAPSGYSGLPPVSPLPTQTATTGLPPPSSNGPQSHNSWEEQAPNAGSYPDFHGQKYTSSAPTAAEPNGYSSYAPSTETSTAYSQYAPNSNASAFRGPPPRPASVQSNTSSTYTPPNTTAAAYDPSRQPTGPPDLVTSPRSPPRERTPAIPSPEQKAVPFPPSVSARFSSFADGEPLKRGGSPASFSSHSRTASPEIPIYPPSRSQHSSPKKVARGMPSYASQPFALDRTSSPGPQRTYTPQLPSGAPLATNSSTTSPVSTGASLLASPLLSNGHATGSYDPYAPKGSALAAPITEQASPPSTYSVPPGKGVHNAKPSVPYNPNPKDTLRERSMSNGSAMSGNSKPDDPYAPQQARRQTIDSMSGSHPRYGYPQSQDATYPDYGPSTGLEAPPQEVLVKPFQSAYAPSPSLLGANDNLGRTSARVPVFSFGWGGKFVTCFHGVSSLSTGFDVALSSKNSTGVHIRPIKALIPDSALEHSAAVFPGPLFSDPGTPTTSIVRTGMSAAAKSKKAKVVKYLEERTEELSRSLAYINPDSPEGRQCEGRLVLVKLLKVMVDHDGRLSTSPQSDAATRAALLPHLEGAFGTASETTMTPAATFSSIPDASSPDLSSSTYGSFTNSLGDNVEPVVSVTTLRGSALNKIQEFLLRGERRQAYHYALDEKLWAHAMVIASSIDKDAWKEVAQEFIRSEFSIKGDPSRNGRLGQPSDGSSLTNGREGLKVAYSLYSGQGPAAVQELVPQNLLARATGHLQIPSTNSQATPRTPNFAAPAQSNSIPIESLSKWPETAAMMLSYPVTSEVSSALTALGDQLNSHQWVEAAHVCYLLAPQTSPLGGIGNPTARVILLGARSPQVWPGFVRDQDALILSEILEFALSLNLPTKGQDAFSGVAHLQAYKLIRATYLADIGDMQRANRYCEAITASLSKPSPWFTPVLLEQLKYFSERMLGVSQVDKSGSWMSSKISKPSLDSIGGWLEGRFTELVTGGAEAPTPAESARRSLDEQTFSGPFTVLSTSASTSPSPQPTFTNPHAVAPPRVGSAMARPSPYGPPPIDRASSAVDYLRRRTSPAPTAPRIASANASTTSFSQSASFNRTAHESDHLYPNHSYQDMLTPKPSSGSTTEDSSREDSGWWNSTSGENSTTQTPTAATFHRIDEPSVSSSDDGFISLMDNVPYPTAQSASKPPPTNSRHALEDDEEEDLLSNPKKREQPANTTPAAPAQTQAQATPANASTLENSAGAAGGGGWLSRWWRKDPAAPAGPVKASLGEASSFYYDKELKRWVNKSAGAEEAPRPAAPPPPPSRAQTASPGMAIRPPVSSRPPTRPASAIDLSSSPPKTMRIQSGLALSSDSAPSTPTRMTPPSAPPNRPKSQASKRTVRNRYIDVLQQENSI</sequence>
<gene>
    <name evidence="1" type="ORF">BDN72DRAFT_830998</name>
</gene>
<accession>A0ACD3BFI2</accession>
<dbReference type="Proteomes" id="UP000308600">
    <property type="component" value="Unassembled WGS sequence"/>
</dbReference>
<evidence type="ECO:0000313" key="2">
    <source>
        <dbReference type="Proteomes" id="UP000308600"/>
    </source>
</evidence>
<proteinExistence type="predicted"/>
<reference evidence="1 2" key="1">
    <citation type="journal article" date="2019" name="Nat. Ecol. Evol.">
        <title>Megaphylogeny resolves global patterns of mushroom evolution.</title>
        <authorList>
            <person name="Varga T."/>
            <person name="Krizsan K."/>
            <person name="Foldi C."/>
            <person name="Dima B."/>
            <person name="Sanchez-Garcia M."/>
            <person name="Sanchez-Ramirez S."/>
            <person name="Szollosi G.J."/>
            <person name="Szarkandi J.G."/>
            <person name="Papp V."/>
            <person name="Albert L."/>
            <person name="Andreopoulos W."/>
            <person name="Angelini C."/>
            <person name="Antonin V."/>
            <person name="Barry K.W."/>
            <person name="Bougher N.L."/>
            <person name="Buchanan P."/>
            <person name="Buyck B."/>
            <person name="Bense V."/>
            <person name="Catcheside P."/>
            <person name="Chovatia M."/>
            <person name="Cooper J."/>
            <person name="Damon W."/>
            <person name="Desjardin D."/>
            <person name="Finy P."/>
            <person name="Geml J."/>
            <person name="Haridas S."/>
            <person name="Hughes K."/>
            <person name="Justo A."/>
            <person name="Karasinski D."/>
            <person name="Kautmanova I."/>
            <person name="Kiss B."/>
            <person name="Kocsube S."/>
            <person name="Kotiranta H."/>
            <person name="LaButti K.M."/>
            <person name="Lechner B.E."/>
            <person name="Liimatainen K."/>
            <person name="Lipzen A."/>
            <person name="Lukacs Z."/>
            <person name="Mihaltcheva S."/>
            <person name="Morgado L.N."/>
            <person name="Niskanen T."/>
            <person name="Noordeloos M.E."/>
            <person name="Ohm R.A."/>
            <person name="Ortiz-Santana B."/>
            <person name="Ovrebo C."/>
            <person name="Racz N."/>
            <person name="Riley R."/>
            <person name="Savchenko A."/>
            <person name="Shiryaev A."/>
            <person name="Soop K."/>
            <person name="Spirin V."/>
            <person name="Szebenyi C."/>
            <person name="Tomsovsky M."/>
            <person name="Tulloss R.E."/>
            <person name="Uehling J."/>
            <person name="Grigoriev I.V."/>
            <person name="Vagvolgyi C."/>
            <person name="Papp T."/>
            <person name="Martin F.M."/>
            <person name="Miettinen O."/>
            <person name="Hibbett D.S."/>
            <person name="Nagy L.G."/>
        </authorList>
    </citation>
    <scope>NUCLEOTIDE SEQUENCE [LARGE SCALE GENOMIC DNA]</scope>
    <source>
        <strain evidence="1 2">NL-1719</strain>
    </source>
</reference>
<keyword evidence="2" id="KW-1185">Reference proteome</keyword>